<organism evidence="1 2">
    <name type="scientific">Orchesella dallaii</name>
    <dbReference type="NCBI Taxonomy" id="48710"/>
    <lineage>
        <taxon>Eukaryota</taxon>
        <taxon>Metazoa</taxon>
        <taxon>Ecdysozoa</taxon>
        <taxon>Arthropoda</taxon>
        <taxon>Hexapoda</taxon>
        <taxon>Collembola</taxon>
        <taxon>Entomobryomorpha</taxon>
        <taxon>Entomobryoidea</taxon>
        <taxon>Orchesellidae</taxon>
        <taxon>Orchesellinae</taxon>
        <taxon>Orchesella</taxon>
    </lineage>
</organism>
<keyword evidence="2" id="KW-1185">Reference proteome</keyword>
<evidence type="ECO:0000313" key="1">
    <source>
        <dbReference type="EMBL" id="CAL8132254.1"/>
    </source>
</evidence>
<protein>
    <recommendedName>
        <fullName evidence="3">Transposase</fullName>
    </recommendedName>
</protein>
<accession>A0ABP1RPE0</accession>
<proteinExistence type="predicted"/>
<gene>
    <name evidence="1" type="ORF">ODALV1_LOCUS24545</name>
</gene>
<name>A0ABP1RPE0_9HEXA</name>
<evidence type="ECO:0008006" key="3">
    <source>
        <dbReference type="Google" id="ProtNLM"/>
    </source>
</evidence>
<comment type="caution">
    <text evidence="1">The sequence shown here is derived from an EMBL/GenBank/DDBJ whole genome shotgun (WGS) entry which is preliminary data.</text>
</comment>
<sequence>MYAYKIHWWFGVVPTSTKCLYKPQRSILFKEKGDTAANIKTFFRFIENQTGETVKMLSSENGTEFYKEGKALFAALPQYIVLKDSEKTTTKTTTASPQQILLRMNPPQISRKKLHPYRQIKKKRISVTICANNERQPIEEKVAIDATYVPTADQVADVLTKPLMKEKFMTCETCLE</sequence>
<dbReference type="EMBL" id="CAXLJM020000092">
    <property type="protein sequence ID" value="CAL8132254.1"/>
    <property type="molecule type" value="Genomic_DNA"/>
</dbReference>
<evidence type="ECO:0000313" key="2">
    <source>
        <dbReference type="Proteomes" id="UP001642540"/>
    </source>
</evidence>
<dbReference type="Proteomes" id="UP001642540">
    <property type="component" value="Unassembled WGS sequence"/>
</dbReference>
<reference evidence="1 2" key="1">
    <citation type="submission" date="2024-08" db="EMBL/GenBank/DDBJ databases">
        <authorList>
            <person name="Cucini C."/>
            <person name="Frati F."/>
        </authorList>
    </citation>
    <scope>NUCLEOTIDE SEQUENCE [LARGE SCALE GENOMIC DNA]</scope>
</reference>